<protein>
    <submittedName>
        <fullName evidence="1">Uncharacterized protein</fullName>
    </submittedName>
</protein>
<keyword evidence="2" id="KW-1185">Reference proteome</keyword>
<gene>
    <name evidence="1" type="ORF">LOK49_LG08G03439</name>
</gene>
<reference evidence="1 2" key="1">
    <citation type="journal article" date="2022" name="Plant J.">
        <title>Chromosome-level genome of Camellia lanceoleosa provides a valuable resource for understanding genome evolution and self-incompatibility.</title>
        <authorList>
            <person name="Gong W."/>
            <person name="Xiao S."/>
            <person name="Wang L."/>
            <person name="Liao Z."/>
            <person name="Chang Y."/>
            <person name="Mo W."/>
            <person name="Hu G."/>
            <person name="Li W."/>
            <person name="Zhao G."/>
            <person name="Zhu H."/>
            <person name="Hu X."/>
            <person name="Ji K."/>
            <person name="Xiang X."/>
            <person name="Song Q."/>
            <person name="Yuan D."/>
            <person name="Jin S."/>
            <person name="Zhang L."/>
        </authorList>
    </citation>
    <scope>NUCLEOTIDE SEQUENCE [LARGE SCALE GENOMIC DNA]</scope>
    <source>
        <strain evidence="1">SQ_2022a</strain>
    </source>
</reference>
<name>A0ACC0GN84_9ERIC</name>
<dbReference type="Proteomes" id="UP001060215">
    <property type="component" value="Chromosome 9"/>
</dbReference>
<dbReference type="EMBL" id="CM045766">
    <property type="protein sequence ID" value="KAI8002344.1"/>
    <property type="molecule type" value="Genomic_DNA"/>
</dbReference>
<sequence length="96" mass="10931">MVQWNTEDCQVHERSPIKNLTLKSRASSSPYLPLAEQQQQQQQHVGLIPGAEGNFVFIKDVGYKKPDISMLSFPTYFAPEDENIEELEPLAVDLKK</sequence>
<organism evidence="1 2">
    <name type="scientific">Camellia lanceoleosa</name>
    <dbReference type="NCBI Taxonomy" id="1840588"/>
    <lineage>
        <taxon>Eukaryota</taxon>
        <taxon>Viridiplantae</taxon>
        <taxon>Streptophyta</taxon>
        <taxon>Embryophyta</taxon>
        <taxon>Tracheophyta</taxon>
        <taxon>Spermatophyta</taxon>
        <taxon>Magnoliopsida</taxon>
        <taxon>eudicotyledons</taxon>
        <taxon>Gunneridae</taxon>
        <taxon>Pentapetalae</taxon>
        <taxon>asterids</taxon>
        <taxon>Ericales</taxon>
        <taxon>Theaceae</taxon>
        <taxon>Camellia</taxon>
    </lineage>
</organism>
<evidence type="ECO:0000313" key="1">
    <source>
        <dbReference type="EMBL" id="KAI8002344.1"/>
    </source>
</evidence>
<proteinExistence type="predicted"/>
<comment type="caution">
    <text evidence="1">The sequence shown here is derived from an EMBL/GenBank/DDBJ whole genome shotgun (WGS) entry which is preliminary data.</text>
</comment>
<accession>A0ACC0GN84</accession>
<evidence type="ECO:0000313" key="2">
    <source>
        <dbReference type="Proteomes" id="UP001060215"/>
    </source>
</evidence>